<gene>
    <name evidence="3" type="ORF">LKD42_11160</name>
</gene>
<dbReference type="Proteomes" id="UP001299235">
    <property type="component" value="Unassembled WGS sequence"/>
</dbReference>
<organism evidence="3 4">
    <name type="scientific">Hominisplanchenecus faecis</name>
    <dbReference type="NCBI Taxonomy" id="2885351"/>
    <lineage>
        <taxon>Bacteria</taxon>
        <taxon>Bacillati</taxon>
        <taxon>Bacillota</taxon>
        <taxon>Clostridia</taxon>
        <taxon>Lachnospirales</taxon>
        <taxon>Lachnospiraceae</taxon>
        <taxon>Hominisplanchenecus</taxon>
    </lineage>
</organism>
<evidence type="ECO:0000313" key="4">
    <source>
        <dbReference type="Proteomes" id="UP001299235"/>
    </source>
</evidence>
<proteinExistence type="predicted"/>
<evidence type="ECO:0000256" key="2">
    <source>
        <dbReference type="ARBA" id="ARBA00022737"/>
    </source>
</evidence>
<dbReference type="Pfam" id="PF00132">
    <property type="entry name" value="Hexapep"/>
    <property type="match status" value="1"/>
</dbReference>
<dbReference type="CDD" id="cd04647">
    <property type="entry name" value="LbH_MAT_like"/>
    <property type="match status" value="1"/>
</dbReference>
<evidence type="ECO:0000313" key="3">
    <source>
        <dbReference type="EMBL" id="MCC2149804.1"/>
    </source>
</evidence>
<dbReference type="Gene3D" id="2.160.10.10">
    <property type="entry name" value="Hexapeptide repeat proteins"/>
    <property type="match status" value="1"/>
</dbReference>
<name>A0ABS8EYJ5_9FIRM</name>
<dbReference type="PROSITE" id="PS00101">
    <property type="entry name" value="HEXAPEP_TRANSFERASES"/>
    <property type="match status" value="1"/>
</dbReference>
<comment type="caution">
    <text evidence="3">The sequence shown here is derived from an EMBL/GenBank/DDBJ whole genome shotgun (WGS) entry which is preliminary data.</text>
</comment>
<reference evidence="3 4" key="1">
    <citation type="submission" date="2021-10" db="EMBL/GenBank/DDBJ databases">
        <title>Anaerobic single-cell dispensing facilitates the cultivation of human gut bacteria.</title>
        <authorList>
            <person name="Afrizal A."/>
        </authorList>
    </citation>
    <scope>NUCLEOTIDE SEQUENCE [LARGE SCALE GENOMIC DNA]</scope>
    <source>
        <strain evidence="3 4">CLA-AA-H246</strain>
    </source>
</reference>
<dbReference type="GO" id="GO:0016746">
    <property type="term" value="F:acyltransferase activity"/>
    <property type="evidence" value="ECO:0007669"/>
    <property type="project" value="UniProtKB-KW"/>
</dbReference>
<dbReference type="PANTHER" id="PTHR23416">
    <property type="entry name" value="SIALIC ACID SYNTHASE-RELATED"/>
    <property type="match status" value="1"/>
</dbReference>
<dbReference type="InterPro" id="IPR001451">
    <property type="entry name" value="Hexapep"/>
</dbReference>
<keyword evidence="2" id="KW-0677">Repeat</keyword>
<keyword evidence="3" id="KW-0012">Acyltransferase</keyword>
<keyword evidence="1" id="KW-0808">Transferase</keyword>
<dbReference type="InterPro" id="IPR018357">
    <property type="entry name" value="Hexapep_transf_CS"/>
</dbReference>
<dbReference type="InterPro" id="IPR051159">
    <property type="entry name" value="Hexapeptide_acetyltransf"/>
</dbReference>
<protein>
    <submittedName>
        <fullName evidence="3">Acyltransferase</fullName>
    </submittedName>
</protein>
<dbReference type="InterPro" id="IPR011004">
    <property type="entry name" value="Trimer_LpxA-like_sf"/>
</dbReference>
<keyword evidence="4" id="KW-1185">Reference proteome</keyword>
<sequence>MSMLMGKIINRIKKEKFVREFKKFELSSDANKTCTFIGKENIEIGAECSFGQACEFIAYNSHLGQCLESSLKIGNHVRITSRCRITCAGDIQIGNDVLIAPDVMITDHNHGMNPTISGGYSSQPLIVGMVRVDDGAWIGRGVCILPNVIIGKHSVIGAGSIVTHDIPEYSMAAGNPAKVIKKYNKLTCEWEKV</sequence>
<evidence type="ECO:0000256" key="1">
    <source>
        <dbReference type="ARBA" id="ARBA00022679"/>
    </source>
</evidence>
<accession>A0ABS8EYJ5</accession>
<dbReference type="EMBL" id="JAJEQE010000043">
    <property type="protein sequence ID" value="MCC2149804.1"/>
    <property type="molecule type" value="Genomic_DNA"/>
</dbReference>
<dbReference type="SUPFAM" id="SSF51161">
    <property type="entry name" value="Trimeric LpxA-like enzymes"/>
    <property type="match status" value="1"/>
</dbReference>